<dbReference type="OrthoDB" id="2288928at2759"/>
<reference evidence="9 10" key="1">
    <citation type="submission" date="2020-06" db="EMBL/GenBank/DDBJ databases">
        <title>The yeast mating-type switching endonuclease HO is a domesticated member of an unorthodox homing genetic element family.</title>
        <authorList>
            <person name="Coughlan A.Y."/>
            <person name="Lombardi L."/>
            <person name="Braun-Galleani S."/>
            <person name="Martos A.R."/>
            <person name="Galeote V."/>
            <person name="Bigey F."/>
            <person name="Dequin S."/>
            <person name="Byrne K.P."/>
            <person name="Wolfe K.H."/>
        </authorList>
    </citation>
    <scope>NUCLEOTIDE SEQUENCE [LARGE SCALE GENOMIC DNA]</scope>
    <source>
        <strain evidence="9 10">CBS764</strain>
    </source>
</reference>
<dbReference type="GeneID" id="59326941"/>
<organism evidence="9 10">
    <name type="scientific">Torulaspora globosa</name>
    <dbReference type="NCBI Taxonomy" id="48254"/>
    <lineage>
        <taxon>Eukaryota</taxon>
        <taxon>Fungi</taxon>
        <taxon>Dikarya</taxon>
        <taxon>Ascomycota</taxon>
        <taxon>Saccharomycotina</taxon>
        <taxon>Saccharomycetes</taxon>
        <taxon>Saccharomycetales</taxon>
        <taxon>Saccharomycetaceae</taxon>
        <taxon>Torulaspora</taxon>
    </lineage>
</organism>
<evidence type="ECO:0000256" key="3">
    <source>
        <dbReference type="ARBA" id="ARBA00022574"/>
    </source>
</evidence>
<dbReference type="GO" id="GO:0005730">
    <property type="term" value="C:nucleolus"/>
    <property type="evidence" value="ECO:0007669"/>
    <property type="project" value="UniProtKB-SubCell"/>
</dbReference>
<dbReference type="InterPro" id="IPR001680">
    <property type="entry name" value="WD40_rpt"/>
</dbReference>
<evidence type="ECO:0000256" key="1">
    <source>
        <dbReference type="ARBA" id="ARBA00004604"/>
    </source>
</evidence>
<dbReference type="SMART" id="SM00320">
    <property type="entry name" value="WD40"/>
    <property type="match status" value="4"/>
</dbReference>
<comment type="subcellular location">
    <subcellularLocation>
        <location evidence="1">Nucleus</location>
        <location evidence="1">Nucleolus</location>
    </subcellularLocation>
</comment>
<protein>
    <recommendedName>
        <fullName evidence="6">WD repeat-containing protein JIP5</fullName>
    </recommendedName>
    <alternativeName>
        <fullName evidence="7">WD repeat-containing protein jip5</fullName>
    </alternativeName>
</protein>
<keyword evidence="4" id="KW-0677">Repeat</keyword>
<dbReference type="AlphaFoldDB" id="A0A7G3ZJP0"/>
<keyword evidence="3" id="KW-0853">WD repeat</keyword>
<dbReference type="GO" id="GO:0045943">
    <property type="term" value="P:positive regulation of transcription by RNA polymerase I"/>
    <property type="evidence" value="ECO:0007669"/>
    <property type="project" value="TreeGrafter"/>
</dbReference>
<dbReference type="GO" id="GO:0006364">
    <property type="term" value="P:rRNA processing"/>
    <property type="evidence" value="ECO:0007669"/>
    <property type="project" value="TreeGrafter"/>
</dbReference>
<dbReference type="Proteomes" id="UP000515788">
    <property type="component" value="Chromosome 6"/>
</dbReference>
<dbReference type="KEGG" id="tgb:HG536_0F00490"/>
<accession>A0A7G3ZJP0</accession>
<feature type="compositionally biased region" description="Acidic residues" evidence="8">
    <location>
        <begin position="387"/>
        <end position="407"/>
    </location>
</feature>
<dbReference type="InterPro" id="IPR036322">
    <property type="entry name" value="WD40_repeat_dom_sf"/>
</dbReference>
<evidence type="ECO:0000256" key="8">
    <source>
        <dbReference type="SAM" id="MobiDB-lite"/>
    </source>
</evidence>
<feature type="compositionally biased region" description="Basic and acidic residues" evidence="8">
    <location>
        <begin position="415"/>
        <end position="442"/>
    </location>
</feature>
<comment type="similarity">
    <text evidence="2">Belongs to the WD repeat WDR55 family.</text>
</comment>
<dbReference type="RefSeq" id="XP_037140400.1">
    <property type="nucleotide sequence ID" value="XM_037284504.1"/>
</dbReference>
<evidence type="ECO:0000256" key="5">
    <source>
        <dbReference type="ARBA" id="ARBA00023242"/>
    </source>
</evidence>
<gene>
    <name evidence="9" type="ORF">HG536_0F00490</name>
</gene>
<keyword evidence="5" id="KW-0539">Nucleus</keyword>
<evidence type="ECO:0000256" key="2">
    <source>
        <dbReference type="ARBA" id="ARBA00007625"/>
    </source>
</evidence>
<evidence type="ECO:0000313" key="10">
    <source>
        <dbReference type="Proteomes" id="UP000515788"/>
    </source>
</evidence>
<keyword evidence="10" id="KW-1185">Reference proteome</keyword>
<dbReference type="Pfam" id="PF00400">
    <property type="entry name" value="WD40"/>
    <property type="match status" value="1"/>
</dbReference>
<dbReference type="PANTHER" id="PTHR19924:SF31">
    <property type="entry name" value="WD REPEAT-CONTAINING PROTEIN JIP5"/>
    <property type="match status" value="1"/>
</dbReference>
<dbReference type="PANTHER" id="PTHR19924">
    <property type="entry name" value="UTP15 U3 SMALL NUCLEOLAR RNA-ASSOCIATED PROTEIN 15 FAMILY MEMBER"/>
    <property type="match status" value="1"/>
</dbReference>
<dbReference type="Gene3D" id="2.130.10.10">
    <property type="entry name" value="YVTN repeat-like/Quinoprotein amine dehydrogenase"/>
    <property type="match status" value="2"/>
</dbReference>
<evidence type="ECO:0000256" key="6">
    <source>
        <dbReference type="ARBA" id="ARBA00039238"/>
    </source>
</evidence>
<evidence type="ECO:0000256" key="7">
    <source>
        <dbReference type="ARBA" id="ARBA00039514"/>
    </source>
</evidence>
<dbReference type="InterPro" id="IPR015943">
    <property type="entry name" value="WD40/YVTN_repeat-like_dom_sf"/>
</dbReference>
<name>A0A7G3ZJP0_9SACH</name>
<sequence length="466" mass="51742">MSIRSAGGRPMGKKSKLPMSAVEEPLAEWRFPQPVFQMVLHPERPMLLCGLADGHVYCYSYDAARLQQTLAENKKQRDRDGQQSLWTCVEAGDEESPEGVRLEWRTRRHRGSVRCMCLDADGTYVYSVGTDNVLKKARSDTGKVVQKVTLREQTCGFTKMAKSATHAYLLLGDEDGNVTVVNSETLKRTNRIVKIHGGDAINDIFQFAKRSVHKYISLGQTTLAYWDARECGDDDAKRKVVVSDNQEDEMLCGAFVDPEAGDTVVCGMGEGVLTVWKPNKNDLEDQMNRIKICQNESVDCVVPTLQDDDAVWCGCSDGKIYKADVKRGRVVEVRTHSDDDEVTFIDLDYEYRVVSGGMDKIVLWQSIDEKDASSSESDAEQAPTAESDNDVSSDAEITDDSSSDSEDGTVLVGLSREELIAELDKDLAGDDTDEQKPEEPRKNKNKKRKLAGKQASSHGIAKFEGL</sequence>
<evidence type="ECO:0000313" key="9">
    <source>
        <dbReference type="EMBL" id="QLL33726.1"/>
    </source>
</evidence>
<dbReference type="EMBL" id="CP059251">
    <property type="protein sequence ID" value="QLL33726.1"/>
    <property type="molecule type" value="Genomic_DNA"/>
</dbReference>
<feature type="region of interest" description="Disordered" evidence="8">
    <location>
        <begin position="370"/>
        <end position="466"/>
    </location>
</feature>
<evidence type="ECO:0000256" key="4">
    <source>
        <dbReference type="ARBA" id="ARBA00022737"/>
    </source>
</evidence>
<dbReference type="SUPFAM" id="SSF50978">
    <property type="entry name" value="WD40 repeat-like"/>
    <property type="match status" value="1"/>
</dbReference>
<proteinExistence type="inferred from homology"/>